<evidence type="ECO:0000313" key="1">
    <source>
        <dbReference type="EMBL" id="CAI2182873.1"/>
    </source>
</evidence>
<gene>
    <name evidence="1" type="ORF">FWILDA_LOCUS10795</name>
</gene>
<name>A0A9W4STU7_9GLOM</name>
<protein>
    <submittedName>
        <fullName evidence="1">17565_t:CDS:1</fullName>
    </submittedName>
</protein>
<proteinExistence type="predicted"/>
<comment type="caution">
    <text evidence="1">The sequence shown here is derived from an EMBL/GenBank/DDBJ whole genome shotgun (WGS) entry which is preliminary data.</text>
</comment>
<dbReference type="EMBL" id="CAMKVN010002860">
    <property type="protein sequence ID" value="CAI2182873.1"/>
    <property type="molecule type" value="Genomic_DNA"/>
</dbReference>
<dbReference type="AlphaFoldDB" id="A0A9W4STU7"/>
<reference evidence="1" key="1">
    <citation type="submission" date="2022-08" db="EMBL/GenBank/DDBJ databases">
        <authorList>
            <person name="Kallberg Y."/>
            <person name="Tangrot J."/>
            <person name="Rosling A."/>
        </authorList>
    </citation>
    <scope>NUCLEOTIDE SEQUENCE</scope>
    <source>
        <strain evidence="1">Wild A</strain>
    </source>
</reference>
<sequence length="75" mass="8346">MVVAIYSILGIFSEICLRWKSSTFTSSLQVVVVADSSLSFSIGISSYKSYISLQKLTKVCILNSFSKLLLLLKYI</sequence>
<evidence type="ECO:0000313" key="2">
    <source>
        <dbReference type="Proteomes" id="UP001153678"/>
    </source>
</evidence>
<keyword evidence="2" id="KW-1185">Reference proteome</keyword>
<accession>A0A9W4STU7</accession>
<organism evidence="1 2">
    <name type="scientific">Funneliformis geosporum</name>
    <dbReference type="NCBI Taxonomy" id="1117311"/>
    <lineage>
        <taxon>Eukaryota</taxon>
        <taxon>Fungi</taxon>
        <taxon>Fungi incertae sedis</taxon>
        <taxon>Mucoromycota</taxon>
        <taxon>Glomeromycotina</taxon>
        <taxon>Glomeromycetes</taxon>
        <taxon>Glomerales</taxon>
        <taxon>Glomeraceae</taxon>
        <taxon>Funneliformis</taxon>
    </lineage>
</organism>
<dbReference type="Proteomes" id="UP001153678">
    <property type="component" value="Unassembled WGS sequence"/>
</dbReference>